<dbReference type="EMBL" id="KV425560">
    <property type="protein sequence ID" value="KZT27843.1"/>
    <property type="molecule type" value="Genomic_DNA"/>
</dbReference>
<dbReference type="AlphaFoldDB" id="A0A165U9S3"/>
<accession>A0A165U9S3</accession>
<sequence>MSTNNITLEFTPEALAAFHERERRRPCDSDQLSYATASASTVSDVIGPGRTLDKLLGAAGRLLERGCSTLVERLGRSPNALMANILQWMLRPQPDQCCARCSVTSKSAGSFTRSPPVPFEEIIHQLALLVPGLNGHCTCCLNRRRRQFVQRKDVRKGCKRLIRFLRDKNDSNKELAVLHIVILLAFFPDLCPIFVDLQVILVLENIESFV</sequence>
<name>A0A165U9S3_9AGAM</name>
<gene>
    <name evidence="1" type="ORF">NEOLEDRAFT_64979</name>
</gene>
<dbReference type="InParanoid" id="A0A165U9S3"/>
<dbReference type="Proteomes" id="UP000076761">
    <property type="component" value="Unassembled WGS sequence"/>
</dbReference>
<keyword evidence="2" id="KW-1185">Reference proteome</keyword>
<organism evidence="1 2">
    <name type="scientific">Neolentinus lepideus HHB14362 ss-1</name>
    <dbReference type="NCBI Taxonomy" id="1314782"/>
    <lineage>
        <taxon>Eukaryota</taxon>
        <taxon>Fungi</taxon>
        <taxon>Dikarya</taxon>
        <taxon>Basidiomycota</taxon>
        <taxon>Agaricomycotina</taxon>
        <taxon>Agaricomycetes</taxon>
        <taxon>Gloeophyllales</taxon>
        <taxon>Gloeophyllaceae</taxon>
        <taxon>Neolentinus</taxon>
    </lineage>
</organism>
<evidence type="ECO:0000313" key="2">
    <source>
        <dbReference type="Proteomes" id="UP000076761"/>
    </source>
</evidence>
<proteinExistence type="predicted"/>
<reference evidence="1 2" key="1">
    <citation type="journal article" date="2016" name="Mol. Biol. Evol.">
        <title>Comparative Genomics of Early-Diverging Mushroom-Forming Fungi Provides Insights into the Origins of Lignocellulose Decay Capabilities.</title>
        <authorList>
            <person name="Nagy L.G."/>
            <person name="Riley R."/>
            <person name="Tritt A."/>
            <person name="Adam C."/>
            <person name="Daum C."/>
            <person name="Floudas D."/>
            <person name="Sun H."/>
            <person name="Yadav J.S."/>
            <person name="Pangilinan J."/>
            <person name="Larsson K.H."/>
            <person name="Matsuura K."/>
            <person name="Barry K."/>
            <person name="Labutti K."/>
            <person name="Kuo R."/>
            <person name="Ohm R.A."/>
            <person name="Bhattacharya S.S."/>
            <person name="Shirouzu T."/>
            <person name="Yoshinaga Y."/>
            <person name="Martin F.M."/>
            <person name="Grigoriev I.V."/>
            <person name="Hibbett D.S."/>
        </authorList>
    </citation>
    <scope>NUCLEOTIDE SEQUENCE [LARGE SCALE GENOMIC DNA]</scope>
    <source>
        <strain evidence="1 2">HHB14362 ss-1</strain>
    </source>
</reference>
<evidence type="ECO:0000313" key="1">
    <source>
        <dbReference type="EMBL" id="KZT27843.1"/>
    </source>
</evidence>
<protein>
    <submittedName>
        <fullName evidence="1">Uncharacterized protein</fullName>
    </submittedName>
</protein>